<proteinExistence type="predicted"/>
<organism evidence="2">
    <name type="scientific">Chlamydomonas leiostraca</name>
    <dbReference type="NCBI Taxonomy" id="1034604"/>
    <lineage>
        <taxon>Eukaryota</taxon>
        <taxon>Viridiplantae</taxon>
        <taxon>Chlorophyta</taxon>
        <taxon>core chlorophytes</taxon>
        <taxon>Chlorophyceae</taxon>
        <taxon>CS clade</taxon>
        <taxon>Chlamydomonadales</taxon>
        <taxon>Chlamydomonadaceae</taxon>
        <taxon>Chlamydomonas</taxon>
    </lineage>
</organism>
<feature type="region of interest" description="Disordered" evidence="1">
    <location>
        <begin position="113"/>
        <end position="144"/>
    </location>
</feature>
<accession>A0A7S0WUB2</accession>
<feature type="compositionally biased region" description="Basic and acidic residues" evidence="1">
    <location>
        <begin position="755"/>
        <end position="767"/>
    </location>
</feature>
<protein>
    <submittedName>
        <fullName evidence="2">Uncharacterized protein</fullName>
    </submittedName>
</protein>
<gene>
    <name evidence="2" type="ORF">CLEI1391_LOCUS12095</name>
</gene>
<feature type="compositionally biased region" description="Low complexity" evidence="1">
    <location>
        <begin position="398"/>
        <end position="410"/>
    </location>
</feature>
<name>A0A7S0WUB2_9CHLO</name>
<feature type="compositionally biased region" description="Polar residues" evidence="1">
    <location>
        <begin position="737"/>
        <end position="748"/>
    </location>
</feature>
<feature type="compositionally biased region" description="Low complexity" evidence="1">
    <location>
        <begin position="121"/>
        <end position="144"/>
    </location>
</feature>
<sequence>MAGHAALPSLDPITHHIIIIDNSAESGNEDAASGVARIVSAKHVASRAVTQFLSGPSPCILSARGTPLGSGEQSPEALSVAAMSLDVEQNLRSLDLSRLFKIAQMALGRQKSCASPSSQFPSVRAARATSSPASSPSAHSKAPAAAAERAAPEFLITAVICSDVQLSAEQVQQLGTSLASLPARLDCVVISHGGENHCVPALEDLCELLNNAARRRRSAARGTTTTTSTSGSCGMLQDWELSRVVYMPSYEDEQRPGAPQHSLEQVVAAVMQDLDAPPDKPAKKDEPTGRDSSSSSAASTSGLSSRLGSSPWPRGRPMRGGDHCRDESLDALQHLSIDGFMRPWLPNYANSGKLLTQAAKKGVGGIAHLIISLVPRDAGTNRAWHCLSTVRAGRMMPAGSAPSALSSSGGDAAGGGASSSREGAALVQPDLRKGTLALLQSTSDESVVKLVWRERKAKQAGPYPSIWERPRPSSRSDDERDEEEEEDDSPWDLDTAEVCFTTCPTRTSFRSLGGQVLEVSSVRSGLPRRISEELEEESEGAAKPQPPHPPALFWLQERFRDGGMQGAAALAHRLQSYVRSPPPLDYRHRARKLSNPTLNLGPVPISLLEEVLASRSSSLTVLGDPGSDGSRYRSSRAHRPGRDQYPSSYPRESRLHSLDGSSAPGGVRSRRQARRACTGVERCETDSYDTTSTPSSASSTPLSPPSPLSSSLEAPRAFPAIPMVASAAIPAGVPSELNPTCHGSSSSALLMDLLQPREKPEEPKPDEQSGLLFDLD</sequence>
<feature type="compositionally biased region" description="Low complexity" evidence="1">
    <location>
        <begin position="290"/>
        <end position="315"/>
    </location>
</feature>
<reference evidence="2" key="1">
    <citation type="submission" date="2021-01" db="EMBL/GenBank/DDBJ databases">
        <authorList>
            <person name="Corre E."/>
            <person name="Pelletier E."/>
            <person name="Niang G."/>
            <person name="Scheremetjew M."/>
            <person name="Finn R."/>
            <person name="Kale V."/>
            <person name="Holt S."/>
            <person name="Cochrane G."/>
            <person name="Meng A."/>
            <person name="Brown T."/>
            <person name="Cohen L."/>
        </authorList>
    </citation>
    <scope>NUCLEOTIDE SEQUENCE</scope>
    <source>
        <strain evidence="2">SAG 11-49</strain>
    </source>
</reference>
<feature type="region of interest" description="Disordered" evidence="1">
    <location>
        <begin position="527"/>
        <end position="549"/>
    </location>
</feature>
<feature type="region of interest" description="Disordered" evidence="1">
    <location>
        <begin position="398"/>
        <end position="424"/>
    </location>
</feature>
<feature type="region of interest" description="Disordered" evidence="1">
    <location>
        <begin position="275"/>
        <end position="325"/>
    </location>
</feature>
<dbReference type="EMBL" id="HBFB01021552">
    <property type="protein sequence ID" value="CAD8685002.1"/>
    <property type="molecule type" value="Transcribed_RNA"/>
</dbReference>
<evidence type="ECO:0000313" key="2">
    <source>
        <dbReference type="EMBL" id="CAD8685002.1"/>
    </source>
</evidence>
<feature type="region of interest" description="Disordered" evidence="1">
    <location>
        <begin position="617"/>
        <end position="713"/>
    </location>
</feature>
<feature type="compositionally biased region" description="Low complexity" evidence="1">
    <location>
        <begin position="690"/>
        <end position="701"/>
    </location>
</feature>
<evidence type="ECO:0000256" key="1">
    <source>
        <dbReference type="SAM" id="MobiDB-lite"/>
    </source>
</evidence>
<feature type="region of interest" description="Disordered" evidence="1">
    <location>
        <begin position="737"/>
        <end position="776"/>
    </location>
</feature>
<feature type="compositionally biased region" description="Basic and acidic residues" evidence="1">
    <location>
        <begin position="277"/>
        <end position="289"/>
    </location>
</feature>
<feature type="compositionally biased region" description="Acidic residues" evidence="1">
    <location>
        <begin position="479"/>
        <end position="493"/>
    </location>
</feature>
<feature type="region of interest" description="Disordered" evidence="1">
    <location>
        <begin position="463"/>
        <end position="493"/>
    </location>
</feature>
<dbReference type="AlphaFoldDB" id="A0A7S0WUB2"/>
<feature type="compositionally biased region" description="Basic and acidic residues" evidence="1">
    <location>
        <begin position="468"/>
        <end position="478"/>
    </location>
</feature>